<gene>
    <name evidence="1" type="ORF">BJ970_007596</name>
</gene>
<comment type="caution">
    <text evidence="1">The sequence shown here is derived from an EMBL/GenBank/DDBJ whole genome shotgun (WGS) entry which is preliminary data.</text>
</comment>
<dbReference type="AlphaFoldDB" id="A0A840QKK4"/>
<dbReference type="EMBL" id="JACHIW010000004">
    <property type="protein sequence ID" value="MBB5159995.1"/>
    <property type="molecule type" value="Genomic_DNA"/>
</dbReference>
<proteinExistence type="predicted"/>
<dbReference type="Proteomes" id="UP000584374">
    <property type="component" value="Unassembled WGS sequence"/>
</dbReference>
<evidence type="ECO:0000313" key="2">
    <source>
        <dbReference type="Proteomes" id="UP000584374"/>
    </source>
</evidence>
<accession>A0A840QKK4</accession>
<reference evidence="1 2" key="1">
    <citation type="submission" date="2020-08" db="EMBL/GenBank/DDBJ databases">
        <title>Sequencing the genomes of 1000 actinobacteria strains.</title>
        <authorList>
            <person name="Klenk H.-P."/>
        </authorList>
    </citation>
    <scope>NUCLEOTIDE SEQUENCE [LARGE SCALE GENOMIC DNA]</scope>
    <source>
        <strain evidence="1 2">DSM 45584</strain>
    </source>
</reference>
<organism evidence="1 2">
    <name type="scientific">Saccharopolyspora phatthalungensis</name>
    <dbReference type="NCBI Taxonomy" id="664693"/>
    <lineage>
        <taxon>Bacteria</taxon>
        <taxon>Bacillati</taxon>
        <taxon>Actinomycetota</taxon>
        <taxon>Actinomycetes</taxon>
        <taxon>Pseudonocardiales</taxon>
        <taxon>Pseudonocardiaceae</taxon>
        <taxon>Saccharopolyspora</taxon>
    </lineage>
</organism>
<evidence type="ECO:0000313" key="1">
    <source>
        <dbReference type="EMBL" id="MBB5159995.1"/>
    </source>
</evidence>
<protein>
    <submittedName>
        <fullName evidence="1">Uncharacterized protein</fullName>
    </submittedName>
</protein>
<sequence>MATVLSVAITGCVGSVGADGETVIKRVGMRPLMSLR</sequence>
<name>A0A840QKK4_9PSEU</name>
<keyword evidence="2" id="KW-1185">Reference proteome</keyword>